<dbReference type="GO" id="GO:0005634">
    <property type="term" value="C:nucleus"/>
    <property type="evidence" value="ECO:0007669"/>
    <property type="project" value="UniProtKB-SubCell"/>
</dbReference>
<evidence type="ECO:0000313" key="11">
    <source>
        <dbReference type="Proteomes" id="UP000037069"/>
    </source>
</evidence>
<protein>
    <recommendedName>
        <fullName evidence="9">C2H2-type domain-containing protein</fullName>
    </recommendedName>
</protein>
<keyword evidence="5" id="KW-0862">Zinc</keyword>
<dbReference type="PROSITE" id="PS50157">
    <property type="entry name" value="ZINC_FINGER_C2H2_2"/>
    <property type="match status" value="5"/>
</dbReference>
<feature type="domain" description="C2H2-type" evidence="9">
    <location>
        <begin position="334"/>
        <end position="357"/>
    </location>
</feature>
<dbReference type="PROSITE" id="PS00028">
    <property type="entry name" value="ZINC_FINGER_C2H2_1"/>
    <property type="match status" value="7"/>
</dbReference>
<evidence type="ECO:0000256" key="2">
    <source>
        <dbReference type="ARBA" id="ARBA00022723"/>
    </source>
</evidence>
<keyword evidence="11" id="KW-1185">Reference proteome</keyword>
<dbReference type="InterPro" id="IPR036236">
    <property type="entry name" value="Znf_C2H2_sf"/>
</dbReference>
<evidence type="ECO:0000256" key="3">
    <source>
        <dbReference type="ARBA" id="ARBA00022737"/>
    </source>
</evidence>
<evidence type="ECO:0000259" key="9">
    <source>
        <dbReference type="PROSITE" id="PS50157"/>
    </source>
</evidence>
<keyword evidence="2" id="KW-0479">Metal-binding</keyword>
<evidence type="ECO:0000313" key="10">
    <source>
        <dbReference type="EMBL" id="KNC21236.1"/>
    </source>
</evidence>
<accession>A0A0L0BMG5</accession>
<dbReference type="Pfam" id="PF13912">
    <property type="entry name" value="zf-C2H2_6"/>
    <property type="match status" value="1"/>
</dbReference>
<dbReference type="Gene3D" id="3.40.1800.20">
    <property type="match status" value="1"/>
</dbReference>
<dbReference type="OMA" id="EHKQRGY"/>
<feature type="region of interest" description="Disordered" evidence="8">
    <location>
        <begin position="132"/>
        <end position="200"/>
    </location>
</feature>
<feature type="domain" description="C2H2-type" evidence="9">
    <location>
        <begin position="453"/>
        <end position="480"/>
    </location>
</feature>
<dbReference type="OrthoDB" id="3565419at2759"/>
<dbReference type="GO" id="GO:0008270">
    <property type="term" value="F:zinc ion binding"/>
    <property type="evidence" value="ECO:0007669"/>
    <property type="project" value="UniProtKB-KW"/>
</dbReference>
<dbReference type="SUPFAM" id="SSF57667">
    <property type="entry name" value="beta-beta-alpha zinc fingers"/>
    <property type="match status" value="3"/>
</dbReference>
<dbReference type="SMART" id="SM00868">
    <property type="entry name" value="zf-AD"/>
    <property type="match status" value="1"/>
</dbReference>
<feature type="compositionally biased region" description="Acidic residues" evidence="8">
    <location>
        <begin position="165"/>
        <end position="182"/>
    </location>
</feature>
<sequence>MDSCLLCLELNKNLENCIKTNSTQWQELNVTKVLEKHFWPMNLDSCCWMCLSCWKQLEAFNIFYTRIKDAHVNFGKIKIEENQLLAKDEDGSNENLLYSCLEQEMLIDQNAVDALMDKKTCEQFKNYDGDPLVNTKSRQTSKTTRKSISKGLNATEIKTEPNDSFNEDTTDSVYDDNDEVNDYEPSKNFSDNIKDNKNHTRRKDNDKFIAEHFKQMFCDLCDSFSFDSFTVMQKHFEIVHEQKGYLVCCNKKFFERSRLVEHLHIHLNPDHFKCPHCSKVLSNRENLQKHILGLHRPNGVVLKHVCETCGKSFVKASLLAKHKMKHLPEEEKKFPCTQCGKFYASSYLLNQHIQVVHLKKFVKICYICGKSISTSTEYKLHMDKHEGVPQPIINCDICGLRLTSERGLKRHKESQHPVGGKQDHPCPVCHKISPTQRALRKHINTMHEKGYDHKCTICEKAFKRTENLREHMASHTGTTLYTCSWCPKTFNSNGNMHAHRKKMHPKEWEEAKLQKYSGNLPTVKGANLCDNS</sequence>
<keyword evidence="3" id="KW-0677">Repeat</keyword>
<proteinExistence type="predicted"/>
<dbReference type="EMBL" id="JRES01001644">
    <property type="protein sequence ID" value="KNC21236.1"/>
    <property type="molecule type" value="Genomic_DNA"/>
</dbReference>
<organism evidence="10 11">
    <name type="scientific">Lucilia cuprina</name>
    <name type="common">Green bottle fly</name>
    <name type="synonym">Australian sheep blowfly</name>
    <dbReference type="NCBI Taxonomy" id="7375"/>
    <lineage>
        <taxon>Eukaryota</taxon>
        <taxon>Metazoa</taxon>
        <taxon>Ecdysozoa</taxon>
        <taxon>Arthropoda</taxon>
        <taxon>Hexapoda</taxon>
        <taxon>Insecta</taxon>
        <taxon>Pterygota</taxon>
        <taxon>Neoptera</taxon>
        <taxon>Endopterygota</taxon>
        <taxon>Diptera</taxon>
        <taxon>Brachycera</taxon>
        <taxon>Muscomorpha</taxon>
        <taxon>Oestroidea</taxon>
        <taxon>Calliphoridae</taxon>
        <taxon>Luciliinae</taxon>
        <taxon>Lucilia</taxon>
    </lineage>
</organism>
<keyword evidence="4 7" id="KW-0863">Zinc-finger</keyword>
<dbReference type="FunFam" id="3.30.160.60:FF:000145">
    <property type="entry name" value="Zinc finger protein 574"/>
    <property type="match status" value="1"/>
</dbReference>
<dbReference type="InterPro" id="IPR050888">
    <property type="entry name" value="ZnF_C2H2-type_TF"/>
</dbReference>
<evidence type="ECO:0000256" key="6">
    <source>
        <dbReference type="ARBA" id="ARBA00023242"/>
    </source>
</evidence>
<dbReference type="SMART" id="SM00355">
    <property type="entry name" value="ZnF_C2H2"/>
    <property type="match status" value="10"/>
</dbReference>
<dbReference type="Gene3D" id="3.30.160.60">
    <property type="entry name" value="Classic Zinc Finger"/>
    <property type="match status" value="5"/>
</dbReference>
<name>A0A0L0BMG5_LUCCU</name>
<dbReference type="AlphaFoldDB" id="A0A0L0BMG5"/>
<feature type="domain" description="C2H2-type" evidence="9">
    <location>
        <begin position="272"/>
        <end position="295"/>
    </location>
</feature>
<evidence type="ECO:0000256" key="5">
    <source>
        <dbReference type="ARBA" id="ARBA00022833"/>
    </source>
</evidence>
<dbReference type="Pfam" id="PF00096">
    <property type="entry name" value="zf-C2H2"/>
    <property type="match status" value="6"/>
</dbReference>
<reference evidence="10 11" key="1">
    <citation type="journal article" date="2015" name="Nat. Commun.">
        <title>Lucilia cuprina genome unlocks parasitic fly biology to underpin future interventions.</title>
        <authorList>
            <person name="Anstead C.A."/>
            <person name="Korhonen P.K."/>
            <person name="Young N.D."/>
            <person name="Hall R.S."/>
            <person name="Jex A.R."/>
            <person name="Murali S.C."/>
            <person name="Hughes D.S."/>
            <person name="Lee S.F."/>
            <person name="Perry T."/>
            <person name="Stroehlein A.J."/>
            <person name="Ansell B.R."/>
            <person name="Breugelmans B."/>
            <person name="Hofmann A."/>
            <person name="Qu J."/>
            <person name="Dugan S."/>
            <person name="Lee S.L."/>
            <person name="Chao H."/>
            <person name="Dinh H."/>
            <person name="Han Y."/>
            <person name="Doddapaneni H.V."/>
            <person name="Worley K.C."/>
            <person name="Muzny D.M."/>
            <person name="Ioannidis P."/>
            <person name="Waterhouse R.M."/>
            <person name="Zdobnov E.M."/>
            <person name="James P.J."/>
            <person name="Bagnall N.H."/>
            <person name="Kotze A.C."/>
            <person name="Gibbs R.A."/>
            <person name="Richards S."/>
            <person name="Batterham P."/>
            <person name="Gasser R.B."/>
        </authorList>
    </citation>
    <scope>NUCLEOTIDE SEQUENCE [LARGE SCALE GENOMIC DNA]</scope>
    <source>
        <strain evidence="10 11">LS</strain>
        <tissue evidence="10">Full body</tissue>
    </source>
</reference>
<keyword evidence="6" id="KW-0539">Nucleus</keyword>
<dbReference type="InterPro" id="IPR012934">
    <property type="entry name" value="Znf_AD"/>
</dbReference>
<evidence type="ECO:0000256" key="4">
    <source>
        <dbReference type="ARBA" id="ARBA00022771"/>
    </source>
</evidence>
<comment type="caution">
    <text evidence="10">The sequence shown here is derived from an EMBL/GenBank/DDBJ whole genome shotgun (WGS) entry which is preliminary data.</text>
</comment>
<gene>
    <name evidence="10" type="ORF">FF38_14087</name>
</gene>
<comment type="subcellular location">
    <subcellularLocation>
        <location evidence="1">Nucleus</location>
    </subcellularLocation>
</comment>
<feature type="domain" description="C2H2-type" evidence="9">
    <location>
        <begin position="304"/>
        <end position="331"/>
    </location>
</feature>
<evidence type="ECO:0000256" key="7">
    <source>
        <dbReference type="PROSITE-ProRule" id="PRU00042"/>
    </source>
</evidence>
<dbReference type="Proteomes" id="UP000037069">
    <property type="component" value="Unassembled WGS sequence"/>
</dbReference>
<dbReference type="PANTHER" id="PTHR24406">
    <property type="entry name" value="TRANSCRIPTIONAL REPRESSOR CTCFL-RELATED"/>
    <property type="match status" value="1"/>
</dbReference>
<feature type="domain" description="C2H2-type" evidence="9">
    <location>
        <begin position="481"/>
        <end position="509"/>
    </location>
</feature>
<dbReference type="InterPro" id="IPR013087">
    <property type="entry name" value="Znf_C2H2_type"/>
</dbReference>
<evidence type="ECO:0000256" key="1">
    <source>
        <dbReference type="ARBA" id="ARBA00004123"/>
    </source>
</evidence>
<evidence type="ECO:0000256" key="8">
    <source>
        <dbReference type="SAM" id="MobiDB-lite"/>
    </source>
</evidence>